<gene>
    <name evidence="2" type="ORF">GE115_07675</name>
</gene>
<evidence type="ECO:0000313" key="2">
    <source>
        <dbReference type="EMBL" id="MRG59745.1"/>
    </source>
</evidence>
<sequence length="184" mass="20723">MATTREERRRAKRAIEAARTMETEVRRMAKRLPKGARARMRLESAVRFAEASVQAAATERRRTPRLAALRAERAAAWLDRASIRFGPAAAKQAGTATGRSARRERRDGRRIVGADAAVRAKARADLAKRRRKQSDQVQKMAKRVALLTVHEAIVAPTDAERAKDLRKQVDRDIRKQERGARPGR</sequence>
<keyword evidence="3" id="KW-1185">Reference proteome</keyword>
<comment type="caution">
    <text evidence="2">The sequence shown here is derived from an EMBL/GenBank/DDBJ whole genome shotgun (WGS) entry which is preliminary data.</text>
</comment>
<dbReference type="RefSeq" id="WP_153684178.1">
    <property type="nucleotide sequence ID" value="NZ_WJIF01000003.1"/>
</dbReference>
<dbReference type="EMBL" id="WJIF01000003">
    <property type="protein sequence ID" value="MRG59745.1"/>
    <property type="molecule type" value="Genomic_DNA"/>
</dbReference>
<reference evidence="2 3" key="1">
    <citation type="submission" date="2019-10" db="EMBL/GenBank/DDBJ databases">
        <authorList>
            <person name="Nie G."/>
            <person name="Ming H."/>
            <person name="Yi B."/>
        </authorList>
    </citation>
    <scope>NUCLEOTIDE SEQUENCE [LARGE SCALE GENOMIC DNA]</scope>
    <source>
        <strain evidence="2 3">CFH 90414</strain>
    </source>
</reference>
<protein>
    <submittedName>
        <fullName evidence="2">Uncharacterized protein</fullName>
    </submittedName>
</protein>
<evidence type="ECO:0000256" key="1">
    <source>
        <dbReference type="SAM" id="MobiDB-lite"/>
    </source>
</evidence>
<feature type="region of interest" description="Disordered" evidence="1">
    <location>
        <begin position="157"/>
        <end position="184"/>
    </location>
</feature>
<name>A0A6I2F2K9_9MICO</name>
<organism evidence="2 3">
    <name type="scientific">Agromyces agglutinans</name>
    <dbReference type="NCBI Taxonomy" id="2662258"/>
    <lineage>
        <taxon>Bacteria</taxon>
        <taxon>Bacillati</taxon>
        <taxon>Actinomycetota</taxon>
        <taxon>Actinomycetes</taxon>
        <taxon>Micrococcales</taxon>
        <taxon>Microbacteriaceae</taxon>
        <taxon>Agromyces</taxon>
    </lineage>
</organism>
<evidence type="ECO:0000313" key="3">
    <source>
        <dbReference type="Proteomes" id="UP000431080"/>
    </source>
</evidence>
<feature type="compositionally biased region" description="Basic and acidic residues" evidence="1">
    <location>
        <begin position="158"/>
        <end position="184"/>
    </location>
</feature>
<feature type="region of interest" description="Disordered" evidence="1">
    <location>
        <begin position="88"/>
        <end position="109"/>
    </location>
</feature>
<accession>A0A6I2F2K9</accession>
<dbReference type="Proteomes" id="UP000431080">
    <property type="component" value="Unassembled WGS sequence"/>
</dbReference>
<proteinExistence type="predicted"/>
<dbReference type="AlphaFoldDB" id="A0A6I2F2K9"/>